<dbReference type="EMBL" id="BQNB010012176">
    <property type="protein sequence ID" value="GJT00199.1"/>
    <property type="molecule type" value="Genomic_DNA"/>
</dbReference>
<gene>
    <name evidence="2" type="ORF">Tco_0821368</name>
</gene>
<evidence type="ECO:0000313" key="2">
    <source>
        <dbReference type="EMBL" id="GJT00199.1"/>
    </source>
</evidence>
<reference evidence="2" key="2">
    <citation type="submission" date="2022-01" db="EMBL/GenBank/DDBJ databases">
        <authorList>
            <person name="Yamashiro T."/>
            <person name="Shiraishi A."/>
            <person name="Satake H."/>
            <person name="Nakayama K."/>
        </authorList>
    </citation>
    <scope>NUCLEOTIDE SEQUENCE</scope>
</reference>
<name>A0ABQ5ADU2_9ASTR</name>
<dbReference type="Proteomes" id="UP001151760">
    <property type="component" value="Unassembled WGS sequence"/>
</dbReference>
<proteinExistence type="predicted"/>
<evidence type="ECO:0000256" key="1">
    <source>
        <dbReference type="SAM" id="MobiDB-lite"/>
    </source>
</evidence>
<evidence type="ECO:0000313" key="3">
    <source>
        <dbReference type="Proteomes" id="UP001151760"/>
    </source>
</evidence>
<accession>A0ABQ5ADU2</accession>
<feature type="region of interest" description="Disordered" evidence="1">
    <location>
        <begin position="1"/>
        <end position="24"/>
    </location>
</feature>
<feature type="compositionally biased region" description="Basic and acidic residues" evidence="1">
    <location>
        <begin position="1"/>
        <end position="20"/>
    </location>
</feature>
<keyword evidence="3" id="KW-1185">Reference proteome</keyword>
<organism evidence="2 3">
    <name type="scientific">Tanacetum coccineum</name>
    <dbReference type="NCBI Taxonomy" id="301880"/>
    <lineage>
        <taxon>Eukaryota</taxon>
        <taxon>Viridiplantae</taxon>
        <taxon>Streptophyta</taxon>
        <taxon>Embryophyta</taxon>
        <taxon>Tracheophyta</taxon>
        <taxon>Spermatophyta</taxon>
        <taxon>Magnoliopsida</taxon>
        <taxon>eudicotyledons</taxon>
        <taxon>Gunneridae</taxon>
        <taxon>Pentapetalae</taxon>
        <taxon>asterids</taxon>
        <taxon>campanulids</taxon>
        <taxon>Asterales</taxon>
        <taxon>Asteraceae</taxon>
        <taxon>Asteroideae</taxon>
        <taxon>Anthemideae</taxon>
        <taxon>Anthemidinae</taxon>
        <taxon>Tanacetum</taxon>
    </lineage>
</organism>
<protein>
    <submittedName>
        <fullName evidence="2">Uncharacterized protein</fullName>
    </submittedName>
</protein>
<sequence length="74" mass="8433">MESVKKSIEERDHSINEVKHKSIGQNPKSRIRAAIINDAMLICRYQPIYEEEPSLSTTTGEINFFATGQHIQTT</sequence>
<comment type="caution">
    <text evidence="2">The sequence shown here is derived from an EMBL/GenBank/DDBJ whole genome shotgun (WGS) entry which is preliminary data.</text>
</comment>
<reference evidence="2" key="1">
    <citation type="journal article" date="2022" name="Int. J. Mol. Sci.">
        <title>Draft Genome of Tanacetum Coccineum: Genomic Comparison of Closely Related Tanacetum-Family Plants.</title>
        <authorList>
            <person name="Yamashiro T."/>
            <person name="Shiraishi A."/>
            <person name="Nakayama K."/>
            <person name="Satake H."/>
        </authorList>
    </citation>
    <scope>NUCLEOTIDE SEQUENCE</scope>
</reference>